<dbReference type="EMBL" id="CAICTM010002084">
    <property type="protein sequence ID" value="CAB9527830.1"/>
    <property type="molecule type" value="Genomic_DNA"/>
</dbReference>
<organism evidence="2 3">
    <name type="scientific">Seminavis robusta</name>
    <dbReference type="NCBI Taxonomy" id="568900"/>
    <lineage>
        <taxon>Eukaryota</taxon>
        <taxon>Sar</taxon>
        <taxon>Stramenopiles</taxon>
        <taxon>Ochrophyta</taxon>
        <taxon>Bacillariophyta</taxon>
        <taxon>Bacillariophyceae</taxon>
        <taxon>Bacillariophycidae</taxon>
        <taxon>Naviculales</taxon>
        <taxon>Naviculaceae</taxon>
        <taxon>Seminavis</taxon>
    </lineage>
</organism>
<dbReference type="Proteomes" id="UP001153069">
    <property type="component" value="Unassembled WGS sequence"/>
</dbReference>
<feature type="domain" description="DUF6824" evidence="1">
    <location>
        <begin position="21"/>
        <end position="106"/>
    </location>
</feature>
<sequence length="219" mass="24139">MMLKSTATVMPANFVPASQHIIIGRGRIIKQHPGNVKFDKMISEIAGEYSSTPSKAEKGLILTKLINDIHEAAPDAGFVRKDLTTGEWTLVEEALARQTAAQALRNYLHTSYRSSKQFKSKRRMQRISQVQQELNSQKSLSQSLMMGSGIPSMITIHATPEPFTRCVSPTDSDNGDVSKDTLDILLSQFMPANIAGNPFEPLPLAPSIAMEEDFEPIPL</sequence>
<evidence type="ECO:0000313" key="3">
    <source>
        <dbReference type="Proteomes" id="UP001153069"/>
    </source>
</evidence>
<name>A0A9N8HWZ2_9STRA</name>
<evidence type="ECO:0000259" key="1">
    <source>
        <dbReference type="Pfam" id="PF20710"/>
    </source>
</evidence>
<evidence type="ECO:0000313" key="2">
    <source>
        <dbReference type="EMBL" id="CAB9527830.1"/>
    </source>
</evidence>
<gene>
    <name evidence="2" type="ORF">SEMRO_2086_G313860.1</name>
</gene>
<comment type="caution">
    <text evidence="2">The sequence shown here is derived from an EMBL/GenBank/DDBJ whole genome shotgun (WGS) entry which is preliminary data.</text>
</comment>
<dbReference type="Pfam" id="PF20710">
    <property type="entry name" value="DUF6824"/>
    <property type="match status" value="1"/>
</dbReference>
<reference evidence="2" key="1">
    <citation type="submission" date="2020-06" db="EMBL/GenBank/DDBJ databases">
        <authorList>
            <consortium name="Plant Systems Biology data submission"/>
        </authorList>
    </citation>
    <scope>NUCLEOTIDE SEQUENCE</scope>
    <source>
        <strain evidence="2">D6</strain>
    </source>
</reference>
<proteinExistence type="predicted"/>
<protein>
    <submittedName>
        <fullName evidence="2">Nitrilase family, member 2</fullName>
    </submittedName>
</protein>
<dbReference type="AlphaFoldDB" id="A0A9N8HWZ2"/>
<accession>A0A9N8HWZ2</accession>
<keyword evidence="3" id="KW-1185">Reference proteome</keyword>
<dbReference type="InterPro" id="IPR049227">
    <property type="entry name" value="DUF6824"/>
</dbReference>